<dbReference type="Pfam" id="PF07730">
    <property type="entry name" value="HisKA_3"/>
    <property type="match status" value="1"/>
</dbReference>
<dbReference type="EC" id="2.7.13.3" evidence="2"/>
<dbReference type="Gene3D" id="3.30.565.10">
    <property type="entry name" value="Histidine kinase-like ATPase, C-terminal domain"/>
    <property type="match status" value="1"/>
</dbReference>
<dbReference type="InterPro" id="IPR003594">
    <property type="entry name" value="HATPase_dom"/>
</dbReference>
<keyword evidence="4 8" id="KW-0418">Kinase</keyword>
<dbReference type="CDD" id="cd16917">
    <property type="entry name" value="HATPase_UhpB-NarQ-NarX-like"/>
    <property type="match status" value="1"/>
</dbReference>
<keyword evidence="6" id="KW-0472">Membrane</keyword>
<dbReference type="InterPro" id="IPR036890">
    <property type="entry name" value="HATPase_C_sf"/>
</dbReference>
<reference evidence="9" key="1">
    <citation type="journal article" date="2016" name="Genome Announc.">
        <title>Complete genome sequence of Alkaliphilus metalliredigens strain QYMF, an alkaliphilic and metal-reducing bacterium isolated from borax-contaminated leachate ponds.</title>
        <authorList>
            <person name="Hwang C."/>
            <person name="Copeland A."/>
            <person name="Lucas S."/>
            <person name="Lapidus A."/>
            <person name="Barry K."/>
            <person name="Detter J.C."/>
            <person name="Glavina Del Rio T."/>
            <person name="Hammon N."/>
            <person name="Israni S."/>
            <person name="Dalin E."/>
            <person name="Tice H."/>
            <person name="Pitluck S."/>
            <person name="Chertkov O."/>
            <person name="Brettin T."/>
            <person name="Bruce D."/>
            <person name="Han C."/>
            <person name="Schmutz J."/>
            <person name="Larimer F."/>
            <person name="Land M.L."/>
            <person name="Hauser L."/>
            <person name="Kyrpides N."/>
            <person name="Mikhailova N."/>
            <person name="Ye Q."/>
            <person name="Zhou J."/>
            <person name="Richardson P."/>
            <person name="Fields M.W."/>
        </authorList>
    </citation>
    <scope>NUCLEOTIDE SEQUENCE [LARGE SCALE GENOMIC DNA]</scope>
    <source>
        <strain evidence="9">QYMF</strain>
    </source>
</reference>
<name>A6TKJ7_ALKMQ</name>
<gene>
    <name evidence="8" type="ordered locus">Amet_0488</name>
</gene>
<comment type="catalytic activity">
    <reaction evidence="1">
        <text>ATP + protein L-histidine = ADP + protein N-phospho-L-histidine.</text>
        <dbReference type="EC" id="2.7.13.3"/>
    </reaction>
</comment>
<dbReference type="eggNOG" id="COG4585">
    <property type="taxonomic scope" value="Bacteria"/>
</dbReference>
<dbReference type="SMART" id="SM00387">
    <property type="entry name" value="HATPase_c"/>
    <property type="match status" value="1"/>
</dbReference>
<evidence type="ECO:0000256" key="1">
    <source>
        <dbReference type="ARBA" id="ARBA00000085"/>
    </source>
</evidence>
<organism evidence="8 9">
    <name type="scientific">Alkaliphilus metalliredigens (strain QYMF)</name>
    <dbReference type="NCBI Taxonomy" id="293826"/>
    <lineage>
        <taxon>Bacteria</taxon>
        <taxon>Bacillati</taxon>
        <taxon>Bacillota</taxon>
        <taxon>Clostridia</taxon>
        <taxon>Peptostreptococcales</taxon>
        <taxon>Natronincolaceae</taxon>
        <taxon>Alkaliphilus</taxon>
    </lineage>
</organism>
<dbReference type="HOGENOM" id="CLU_477896_0_0_9"/>
<evidence type="ECO:0000256" key="5">
    <source>
        <dbReference type="ARBA" id="ARBA00023012"/>
    </source>
</evidence>
<dbReference type="KEGG" id="amt:Amet_0488"/>
<dbReference type="STRING" id="293826.Amet_0488"/>
<dbReference type="AlphaFoldDB" id="A6TKJ7"/>
<dbReference type="GO" id="GO:0000155">
    <property type="term" value="F:phosphorelay sensor kinase activity"/>
    <property type="evidence" value="ECO:0007669"/>
    <property type="project" value="InterPro"/>
</dbReference>
<proteinExistence type="predicted"/>
<dbReference type="GO" id="GO:0016020">
    <property type="term" value="C:membrane"/>
    <property type="evidence" value="ECO:0007669"/>
    <property type="project" value="InterPro"/>
</dbReference>
<keyword evidence="9" id="KW-1185">Reference proteome</keyword>
<dbReference type="EMBL" id="CP000724">
    <property type="protein sequence ID" value="ABR46715.1"/>
    <property type="molecule type" value="Genomic_DNA"/>
</dbReference>
<evidence type="ECO:0000256" key="2">
    <source>
        <dbReference type="ARBA" id="ARBA00012438"/>
    </source>
</evidence>
<keyword evidence="3" id="KW-0808">Transferase</keyword>
<evidence type="ECO:0000313" key="9">
    <source>
        <dbReference type="Proteomes" id="UP000001572"/>
    </source>
</evidence>
<dbReference type="RefSeq" id="WP_011971623.1">
    <property type="nucleotide sequence ID" value="NC_009633.1"/>
</dbReference>
<dbReference type="InterPro" id="IPR011712">
    <property type="entry name" value="Sig_transdc_His_kin_sub3_dim/P"/>
</dbReference>
<dbReference type="Proteomes" id="UP000001572">
    <property type="component" value="Chromosome"/>
</dbReference>
<evidence type="ECO:0000313" key="8">
    <source>
        <dbReference type="EMBL" id="ABR46715.1"/>
    </source>
</evidence>
<evidence type="ECO:0000259" key="7">
    <source>
        <dbReference type="PROSITE" id="PS50109"/>
    </source>
</evidence>
<keyword evidence="5" id="KW-0902">Two-component regulatory system</keyword>
<feature type="domain" description="Histidine kinase" evidence="7">
    <location>
        <begin position="362"/>
        <end position="561"/>
    </location>
</feature>
<dbReference type="Gene3D" id="1.20.5.1930">
    <property type="match status" value="1"/>
</dbReference>
<dbReference type="GO" id="GO:0046983">
    <property type="term" value="F:protein dimerization activity"/>
    <property type="evidence" value="ECO:0007669"/>
    <property type="project" value="InterPro"/>
</dbReference>
<dbReference type="PANTHER" id="PTHR24421:SF55">
    <property type="entry name" value="SENSOR HISTIDINE KINASE YDFH"/>
    <property type="match status" value="1"/>
</dbReference>
<keyword evidence="6" id="KW-0812">Transmembrane</keyword>
<keyword evidence="6" id="KW-1133">Transmembrane helix</keyword>
<evidence type="ECO:0000256" key="6">
    <source>
        <dbReference type="SAM" id="Phobius"/>
    </source>
</evidence>
<evidence type="ECO:0000256" key="3">
    <source>
        <dbReference type="ARBA" id="ARBA00022679"/>
    </source>
</evidence>
<dbReference type="InterPro" id="IPR005467">
    <property type="entry name" value="His_kinase_dom"/>
</dbReference>
<feature type="transmembrane region" description="Helical" evidence="6">
    <location>
        <begin position="50"/>
        <end position="68"/>
    </location>
</feature>
<dbReference type="SUPFAM" id="SSF55874">
    <property type="entry name" value="ATPase domain of HSP90 chaperone/DNA topoisomerase II/histidine kinase"/>
    <property type="match status" value="1"/>
</dbReference>
<dbReference type="PROSITE" id="PS50109">
    <property type="entry name" value="HIS_KIN"/>
    <property type="match status" value="1"/>
</dbReference>
<sequence>MYPQLYKKISFLKEQSEIMKIIFLYRYVSLIVTSSFYLLADSTHSFENKIFIVACISISSVIISYLYIKNQNCTDKIMILILIETIGNSFILIPSGGLNSPYVWYSLNTIVIASVALHKKYCWINLVVYLFSSTYLSHLILQKEQTLMQIISEESNLILSFILITGIIQLLTKYAKRVQDEGLKLTETNRKLVLANKKNKESLGYIMELYEATQLFTTQETPSDLIELMLDYSQKVMKTDTVIFIHPRREGKKVVIESNNLAEDLEEVICCEISSIWHNTVESEIPIEMIIKDQKYVFIAIKYNYKVFGILGITRTSTKMQNNYEEITEQLRFLASLSSITLEKFELEKVTEGLLINEEQNRIANEIHDGILQRLFSTSCGVFSIVKRVREMNTDEIEEELNIIRRAVNNVMKDLRSTVYGLSWKKDGANNFISDIESYINEIKALNNIDIKFDLTGDDELLSIAQKKAMYRIICEGIGNAVRHGNAQNIEVSIISRRQGMSLIINDDGKGFNMRGIDKSERFGLGVKNIYHLTHSLNGTIKFESQIGKGTRINIVIPNVIQEMYKEEVV</sequence>
<evidence type="ECO:0000256" key="4">
    <source>
        <dbReference type="ARBA" id="ARBA00022777"/>
    </source>
</evidence>
<dbReference type="PANTHER" id="PTHR24421">
    <property type="entry name" value="NITRATE/NITRITE SENSOR PROTEIN NARX-RELATED"/>
    <property type="match status" value="1"/>
</dbReference>
<dbReference type="Pfam" id="PF02518">
    <property type="entry name" value="HATPase_c"/>
    <property type="match status" value="1"/>
</dbReference>
<feature type="transmembrane region" description="Helical" evidence="6">
    <location>
        <begin position="21"/>
        <end position="38"/>
    </location>
</feature>
<feature type="transmembrane region" description="Helical" evidence="6">
    <location>
        <begin position="123"/>
        <end position="141"/>
    </location>
</feature>
<dbReference type="InterPro" id="IPR050482">
    <property type="entry name" value="Sensor_HK_TwoCompSys"/>
</dbReference>
<protein>
    <recommendedName>
        <fullName evidence="2">histidine kinase</fullName>
        <ecNumber evidence="2">2.7.13.3</ecNumber>
    </recommendedName>
</protein>
<accession>A6TKJ7</accession>